<keyword evidence="2" id="KW-1185">Reference proteome</keyword>
<accession>A0A972NJT9</accession>
<dbReference type="Proteomes" id="UP000655523">
    <property type="component" value="Unassembled WGS sequence"/>
</dbReference>
<comment type="caution">
    <text evidence="1">The sequence shown here is derived from an EMBL/GenBank/DDBJ whole genome shotgun (WGS) entry which is preliminary data.</text>
</comment>
<organism evidence="1 2">
    <name type="scientific">Paraburkholderia elongata</name>
    <dbReference type="NCBI Taxonomy" id="2675747"/>
    <lineage>
        <taxon>Bacteria</taxon>
        <taxon>Pseudomonadati</taxon>
        <taxon>Pseudomonadota</taxon>
        <taxon>Betaproteobacteria</taxon>
        <taxon>Burkholderiales</taxon>
        <taxon>Burkholderiaceae</taxon>
        <taxon>Paraburkholderia</taxon>
    </lineage>
</organism>
<protein>
    <submittedName>
        <fullName evidence="1">Uncharacterized protein</fullName>
    </submittedName>
</protein>
<evidence type="ECO:0000313" key="1">
    <source>
        <dbReference type="EMBL" id="NPT54738.1"/>
    </source>
</evidence>
<sequence length="263" mass="29945">MTKIPDDIVEWLESTQPRQRDRSYLTCVEQYQKNTKIEFGSPRYYRFRKIKDSLWFYDGQMHKARMLEQSIDPGVAGAWADIRAALRPPLKMVEFFLSLPEDLSRDPHQRAFGRSRPLDVKAARKKQQQYRTAAETLRELIDDERACGGMLLAAQINDDAREHVIPVSVALDDLRIVLPHLIQMLAKVDPGDQLPSAQPGAGDVNRQNYRALVAESCVRYFDSVPYTAVAIVANAIAGECEDDEDAVTVEGLRKLVERRRTKS</sequence>
<proteinExistence type="predicted"/>
<reference evidence="1 2" key="1">
    <citation type="submission" date="2019-11" db="EMBL/GenBank/DDBJ databases">
        <title>Metabolism of dissolved organic matter in forest soils.</title>
        <authorList>
            <person name="Cyle K.T."/>
            <person name="Wilhelm R.C."/>
            <person name="Martinez C.E."/>
        </authorList>
    </citation>
    <scope>NUCLEOTIDE SEQUENCE [LARGE SCALE GENOMIC DNA]</scope>
    <source>
        <strain evidence="1 2">5N</strain>
    </source>
</reference>
<evidence type="ECO:0000313" key="2">
    <source>
        <dbReference type="Proteomes" id="UP000655523"/>
    </source>
</evidence>
<dbReference type="EMBL" id="WOEZ01000043">
    <property type="protein sequence ID" value="NPT54738.1"/>
    <property type="molecule type" value="Genomic_DNA"/>
</dbReference>
<name>A0A972NJT9_9BURK</name>
<gene>
    <name evidence="1" type="ORF">GNZ13_08980</name>
</gene>
<dbReference type="AlphaFoldDB" id="A0A972NJT9"/>
<dbReference type="RefSeq" id="WP_172162426.1">
    <property type="nucleotide sequence ID" value="NZ_WOEZ01000043.1"/>
</dbReference>